<organism evidence="2">
    <name type="scientific">uncultured Acetobacteraceae bacterium</name>
    <dbReference type="NCBI Taxonomy" id="169975"/>
    <lineage>
        <taxon>Bacteria</taxon>
        <taxon>Pseudomonadati</taxon>
        <taxon>Pseudomonadota</taxon>
        <taxon>Alphaproteobacteria</taxon>
        <taxon>Acetobacterales</taxon>
        <taxon>Acetobacteraceae</taxon>
        <taxon>environmental samples</taxon>
    </lineage>
</organism>
<gene>
    <name evidence="2" type="ORF">AVDCRST_MAG08-4451</name>
</gene>
<protein>
    <submittedName>
        <fullName evidence="2">Ferredoxin, 2Fe-2S</fullName>
    </submittedName>
</protein>
<feature type="region of interest" description="Disordered" evidence="1">
    <location>
        <begin position="1"/>
        <end position="109"/>
    </location>
</feature>
<dbReference type="AlphaFoldDB" id="A0A6J4JVP3"/>
<feature type="compositionally biased region" description="Low complexity" evidence="1">
    <location>
        <begin position="15"/>
        <end position="27"/>
    </location>
</feature>
<evidence type="ECO:0000313" key="2">
    <source>
        <dbReference type="EMBL" id="CAA9288770.1"/>
    </source>
</evidence>
<name>A0A6J4JVP3_9PROT</name>
<feature type="non-terminal residue" evidence="2">
    <location>
        <position position="1"/>
    </location>
</feature>
<feature type="compositionally biased region" description="Basic and acidic residues" evidence="1">
    <location>
        <begin position="100"/>
        <end position="109"/>
    </location>
</feature>
<reference evidence="2" key="1">
    <citation type="submission" date="2020-02" db="EMBL/GenBank/DDBJ databases">
        <authorList>
            <person name="Meier V. D."/>
        </authorList>
    </citation>
    <scope>NUCLEOTIDE SEQUENCE</scope>
    <source>
        <strain evidence="2">AVDCRST_MAG08</strain>
    </source>
</reference>
<proteinExistence type="predicted"/>
<accession>A0A6J4JVP3</accession>
<feature type="non-terminal residue" evidence="2">
    <location>
        <position position="109"/>
    </location>
</feature>
<feature type="compositionally biased region" description="Basic residues" evidence="1">
    <location>
        <begin position="30"/>
        <end position="40"/>
    </location>
</feature>
<dbReference type="EMBL" id="CADCTG010000356">
    <property type="protein sequence ID" value="CAA9288770.1"/>
    <property type="molecule type" value="Genomic_DNA"/>
</dbReference>
<evidence type="ECO:0000256" key="1">
    <source>
        <dbReference type="SAM" id="MobiDB-lite"/>
    </source>
</evidence>
<sequence>AQDVLRRARRRAPRGGRAARPFGAGDRAQARRRYRGRLRGLARLLNLPRHRGSRLDRQARQADGGRGGHARPRLRPAGDEPAGLPDHHDRCAGRLGGEAAGRHAERPGV</sequence>